<reference evidence="2" key="1">
    <citation type="submission" date="2016-11" db="UniProtKB">
        <authorList>
            <consortium name="WormBaseParasite"/>
        </authorList>
    </citation>
    <scope>IDENTIFICATION</scope>
</reference>
<accession>A0A1I8BT61</accession>
<protein>
    <submittedName>
        <fullName evidence="2">Uncharacterized protein</fullName>
    </submittedName>
</protein>
<dbReference type="Proteomes" id="UP000095281">
    <property type="component" value="Unplaced"/>
</dbReference>
<keyword evidence="1" id="KW-1185">Reference proteome</keyword>
<evidence type="ECO:0000313" key="1">
    <source>
        <dbReference type="Proteomes" id="UP000095281"/>
    </source>
</evidence>
<name>A0A1I8BT61_MELHA</name>
<organism evidence="1 2">
    <name type="scientific">Meloidogyne hapla</name>
    <name type="common">Root-knot nematode worm</name>
    <dbReference type="NCBI Taxonomy" id="6305"/>
    <lineage>
        <taxon>Eukaryota</taxon>
        <taxon>Metazoa</taxon>
        <taxon>Ecdysozoa</taxon>
        <taxon>Nematoda</taxon>
        <taxon>Chromadorea</taxon>
        <taxon>Rhabditida</taxon>
        <taxon>Tylenchina</taxon>
        <taxon>Tylenchomorpha</taxon>
        <taxon>Tylenchoidea</taxon>
        <taxon>Meloidogynidae</taxon>
        <taxon>Meloidogyninae</taxon>
        <taxon>Meloidogyne</taxon>
    </lineage>
</organism>
<sequence>MARLRLINTPKSEPILTIEFLASSGDVVGGIGSVYPNELVFKSFSLKIFKILNEHNSPFSPIRESKFYHRHRSTAELPTSARGAQLYDCFSRCE</sequence>
<dbReference type="WBParaSite" id="MhA1_Contig517.frz3.gene2">
    <property type="protein sequence ID" value="MhA1_Contig517.frz3.gene2"/>
    <property type="gene ID" value="MhA1_Contig517.frz3.gene2"/>
</dbReference>
<evidence type="ECO:0000313" key="2">
    <source>
        <dbReference type="WBParaSite" id="MhA1_Contig517.frz3.gene2"/>
    </source>
</evidence>
<dbReference type="AlphaFoldDB" id="A0A1I8BT61"/>
<proteinExistence type="predicted"/>